<dbReference type="InterPro" id="IPR000146">
    <property type="entry name" value="FBPase_class-1"/>
</dbReference>
<dbReference type="PRINTS" id="PR00115">
    <property type="entry name" value="F16BPHPHTASE"/>
</dbReference>
<comment type="similarity">
    <text evidence="3">Belongs to the FBPase class 1 family.</text>
</comment>
<dbReference type="InterPro" id="IPR028343">
    <property type="entry name" value="FBPtase"/>
</dbReference>
<dbReference type="FunFam" id="3.40.190.80:FF:000011">
    <property type="entry name" value="Fructose-1,6-bisphosphatase class 1"/>
    <property type="match status" value="1"/>
</dbReference>
<dbReference type="NCBIfam" id="NF006780">
    <property type="entry name" value="PRK09293.1-4"/>
    <property type="match status" value="1"/>
</dbReference>
<evidence type="ECO:0000256" key="4">
    <source>
        <dbReference type="ARBA" id="ARBA00013093"/>
    </source>
</evidence>
<keyword evidence="9" id="KW-0119">Carbohydrate metabolism</keyword>
<evidence type="ECO:0000256" key="1">
    <source>
        <dbReference type="ARBA" id="ARBA00001273"/>
    </source>
</evidence>
<keyword evidence="8" id="KW-0460">Magnesium</keyword>
<accession>A0A1J5S4S4</accession>
<dbReference type="GO" id="GO:0005986">
    <property type="term" value="P:sucrose biosynthetic process"/>
    <property type="evidence" value="ECO:0007669"/>
    <property type="project" value="TreeGrafter"/>
</dbReference>
<evidence type="ECO:0000256" key="6">
    <source>
        <dbReference type="ARBA" id="ARBA00022723"/>
    </source>
</evidence>
<dbReference type="CDD" id="cd00354">
    <property type="entry name" value="FBPase"/>
    <property type="match status" value="1"/>
</dbReference>
<sequence>MNAQRITLSAFLADASQGLPKDSQLADLLLNIADTAKAIAKLTEKGALIDMVGKLESQNIQGETQMKLDVESNQIFIDNLTRSGLVAGLASEEMDSPVLIADSKNKGAYLAIFDPLDGSSNVAVNVSVGSIFSVLHAPTDALPVEQDYLQAGRKQVAAGYAIYGPCTMLVITVGKGTHGFTLDRDTGEFSLTHANIQIPEDTAEFAINASNERYWEPPIKRYISECRAGVSDNSREKNFNMRWIASMVADIHRILMRGGIYMYPKDNKDVAMPGRLRLMYEANPMSMIVEQAGGLSSTGRVRIQDIQPEKVHQRVPVIMGSKNEVLRVESYHKT</sequence>
<dbReference type="GO" id="GO:0006002">
    <property type="term" value="P:fructose 6-phosphate metabolic process"/>
    <property type="evidence" value="ECO:0007669"/>
    <property type="project" value="TreeGrafter"/>
</dbReference>
<dbReference type="HAMAP" id="MF_01855">
    <property type="entry name" value="FBPase_class1"/>
    <property type="match status" value="1"/>
</dbReference>
<evidence type="ECO:0000256" key="3">
    <source>
        <dbReference type="ARBA" id="ARBA00010941"/>
    </source>
</evidence>
<comment type="cofactor">
    <cofactor evidence="2">
        <name>Mg(2+)</name>
        <dbReference type="ChEBI" id="CHEBI:18420"/>
    </cofactor>
</comment>
<protein>
    <recommendedName>
        <fullName evidence="4">fructose-bisphosphatase</fullName>
        <ecNumber evidence="4">3.1.3.11</ecNumber>
    </recommendedName>
</protein>
<feature type="domain" description="Fructose-1-6-bisphosphatase class 1 C-terminal" evidence="12">
    <location>
        <begin position="198"/>
        <end position="332"/>
    </location>
</feature>
<dbReference type="Pfam" id="PF00316">
    <property type="entry name" value="FBPase"/>
    <property type="match status" value="1"/>
</dbReference>
<dbReference type="PIRSF" id="PIRSF000904">
    <property type="entry name" value="FBPtase_SBPase"/>
    <property type="match status" value="1"/>
</dbReference>
<evidence type="ECO:0000256" key="5">
    <source>
        <dbReference type="ARBA" id="ARBA00022490"/>
    </source>
</evidence>
<dbReference type="Gene3D" id="3.30.540.10">
    <property type="entry name" value="Fructose-1,6-Bisphosphatase, subunit A, domain 1"/>
    <property type="match status" value="1"/>
</dbReference>
<dbReference type="NCBIfam" id="NF006779">
    <property type="entry name" value="PRK09293.1-3"/>
    <property type="match status" value="1"/>
</dbReference>
<dbReference type="GO" id="GO:0005829">
    <property type="term" value="C:cytosol"/>
    <property type="evidence" value="ECO:0007669"/>
    <property type="project" value="TreeGrafter"/>
</dbReference>
<dbReference type="SUPFAM" id="SSF56655">
    <property type="entry name" value="Carbohydrate phosphatase"/>
    <property type="match status" value="1"/>
</dbReference>
<dbReference type="InterPro" id="IPR033391">
    <property type="entry name" value="FBPase_N"/>
</dbReference>
<proteinExistence type="inferred from homology"/>
<gene>
    <name evidence="13" type="primary">fbp_14</name>
    <name evidence="13" type="ORF">GALL_227080</name>
</gene>
<reference evidence="13" key="1">
    <citation type="submission" date="2016-10" db="EMBL/GenBank/DDBJ databases">
        <title>Sequence of Gallionella enrichment culture.</title>
        <authorList>
            <person name="Poehlein A."/>
            <person name="Muehling M."/>
            <person name="Daniel R."/>
        </authorList>
    </citation>
    <scope>NUCLEOTIDE SEQUENCE</scope>
</reference>
<name>A0A1J5S4S4_9ZZZZ</name>
<comment type="pathway">
    <text evidence="10">Carbohydrate biosynthesis.</text>
</comment>
<dbReference type="PANTHER" id="PTHR11556">
    <property type="entry name" value="FRUCTOSE-1,6-BISPHOSPHATASE-RELATED"/>
    <property type="match status" value="1"/>
</dbReference>
<dbReference type="Gene3D" id="3.40.190.80">
    <property type="match status" value="1"/>
</dbReference>
<dbReference type="Pfam" id="PF18913">
    <property type="entry name" value="FBPase_C"/>
    <property type="match status" value="1"/>
</dbReference>
<dbReference type="GO" id="GO:0046872">
    <property type="term" value="F:metal ion binding"/>
    <property type="evidence" value="ECO:0007669"/>
    <property type="project" value="UniProtKB-KW"/>
</dbReference>
<evidence type="ECO:0000256" key="8">
    <source>
        <dbReference type="ARBA" id="ARBA00022842"/>
    </source>
</evidence>
<dbReference type="EC" id="3.1.3.11" evidence="4"/>
<feature type="domain" description="Fructose-1-6-bisphosphatase class I N-terminal" evidence="11">
    <location>
        <begin position="7"/>
        <end position="193"/>
    </location>
</feature>
<keyword evidence="5" id="KW-0963">Cytoplasm</keyword>
<dbReference type="GO" id="GO:0006000">
    <property type="term" value="P:fructose metabolic process"/>
    <property type="evidence" value="ECO:0007669"/>
    <property type="project" value="TreeGrafter"/>
</dbReference>
<evidence type="ECO:0000259" key="12">
    <source>
        <dbReference type="Pfam" id="PF18913"/>
    </source>
</evidence>
<comment type="catalytic activity">
    <reaction evidence="1">
        <text>beta-D-fructose 1,6-bisphosphate + H2O = beta-D-fructose 6-phosphate + phosphate</text>
        <dbReference type="Rhea" id="RHEA:11064"/>
        <dbReference type="ChEBI" id="CHEBI:15377"/>
        <dbReference type="ChEBI" id="CHEBI:32966"/>
        <dbReference type="ChEBI" id="CHEBI:43474"/>
        <dbReference type="ChEBI" id="CHEBI:57634"/>
        <dbReference type="EC" id="3.1.3.11"/>
    </reaction>
</comment>
<evidence type="ECO:0000256" key="2">
    <source>
        <dbReference type="ARBA" id="ARBA00001946"/>
    </source>
</evidence>
<dbReference type="FunFam" id="3.30.540.10:FF:000002">
    <property type="entry name" value="Fructose-1,6-bisphosphatase class 1"/>
    <property type="match status" value="1"/>
</dbReference>
<dbReference type="PIRSF" id="PIRSF500210">
    <property type="entry name" value="FBPtase"/>
    <property type="match status" value="1"/>
</dbReference>
<dbReference type="PANTHER" id="PTHR11556:SF35">
    <property type="entry name" value="SEDOHEPTULOSE-1,7-BISPHOSPHATASE, CHLOROPLASTIC"/>
    <property type="match status" value="1"/>
</dbReference>
<dbReference type="GO" id="GO:0042132">
    <property type="term" value="F:fructose 1,6-bisphosphate 1-phosphatase activity"/>
    <property type="evidence" value="ECO:0007669"/>
    <property type="project" value="UniProtKB-EC"/>
</dbReference>
<keyword evidence="7 13" id="KW-0378">Hydrolase</keyword>
<dbReference type="GO" id="GO:0006094">
    <property type="term" value="P:gluconeogenesis"/>
    <property type="evidence" value="ECO:0007669"/>
    <property type="project" value="TreeGrafter"/>
</dbReference>
<dbReference type="AlphaFoldDB" id="A0A1J5S4S4"/>
<keyword evidence="6" id="KW-0479">Metal-binding</keyword>
<dbReference type="EMBL" id="MLJW01000169">
    <property type="protein sequence ID" value="OIQ95333.1"/>
    <property type="molecule type" value="Genomic_DNA"/>
</dbReference>
<evidence type="ECO:0000313" key="13">
    <source>
        <dbReference type="EMBL" id="OIQ95333.1"/>
    </source>
</evidence>
<evidence type="ECO:0000256" key="9">
    <source>
        <dbReference type="ARBA" id="ARBA00023277"/>
    </source>
</evidence>
<evidence type="ECO:0000259" key="11">
    <source>
        <dbReference type="Pfam" id="PF00316"/>
    </source>
</evidence>
<dbReference type="InterPro" id="IPR044015">
    <property type="entry name" value="FBPase_C_dom"/>
</dbReference>
<dbReference type="GO" id="GO:0030388">
    <property type="term" value="P:fructose 1,6-bisphosphate metabolic process"/>
    <property type="evidence" value="ECO:0007669"/>
    <property type="project" value="TreeGrafter"/>
</dbReference>
<evidence type="ECO:0000256" key="10">
    <source>
        <dbReference type="ARBA" id="ARBA00024331"/>
    </source>
</evidence>
<organism evidence="13">
    <name type="scientific">mine drainage metagenome</name>
    <dbReference type="NCBI Taxonomy" id="410659"/>
    <lineage>
        <taxon>unclassified sequences</taxon>
        <taxon>metagenomes</taxon>
        <taxon>ecological metagenomes</taxon>
    </lineage>
</organism>
<comment type="caution">
    <text evidence="13">The sequence shown here is derived from an EMBL/GenBank/DDBJ whole genome shotgun (WGS) entry which is preliminary data.</text>
</comment>
<evidence type="ECO:0000256" key="7">
    <source>
        <dbReference type="ARBA" id="ARBA00022801"/>
    </source>
</evidence>